<comment type="subcellular location">
    <subcellularLocation>
        <location evidence="1">Membrane</location>
        <topology evidence="1">Lipid-anchor</topology>
    </subcellularLocation>
</comment>
<keyword evidence="7" id="KW-0449">Lipoprotein</keyword>
<accession>A0A7G5C7I7</accession>
<organism evidence="10 11">
    <name type="scientific">Cohnella cholangitidis</name>
    <dbReference type="NCBI Taxonomy" id="2598458"/>
    <lineage>
        <taxon>Bacteria</taxon>
        <taxon>Bacillati</taxon>
        <taxon>Bacillota</taxon>
        <taxon>Bacilli</taxon>
        <taxon>Bacillales</taxon>
        <taxon>Paenibacillaceae</taxon>
        <taxon>Cohnella</taxon>
    </lineage>
</organism>
<proteinExistence type="inferred from homology"/>
<dbReference type="EMBL" id="CP041969">
    <property type="protein sequence ID" value="QMV45171.1"/>
    <property type="molecule type" value="Genomic_DNA"/>
</dbReference>
<dbReference type="GO" id="GO:0016020">
    <property type="term" value="C:membrane"/>
    <property type="evidence" value="ECO:0007669"/>
    <property type="project" value="UniProtKB-SubCell"/>
</dbReference>
<evidence type="ECO:0000256" key="2">
    <source>
        <dbReference type="ARBA" id="ARBA00007886"/>
    </source>
</evidence>
<feature type="domain" description="Spore germination protein N-terminal" evidence="9">
    <location>
        <begin position="14"/>
        <end position="185"/>
    </location>
</feature>
<dbReference type="PANTHER" id="PTHR35789:SF1">
    <property type="entry name" value="SPORE GERMINATION PROTEIN B3"/>
    <property type="match status" value="1"/>
</dbReference>
<dbReference type="InterPro" id="IPR038501">
    <property type="entry name" value="Spore_GerAC_C_sf"/>
</dbReference>
<evidence type="ECO:0000259" key="9">
    <source>
        <dbReference type="Pfam" id="PF25198"/>
    </source>
</evidence>
<evidence type="ECO:0000313" key="11">
    <source>
        <dbReference type="Proteomes" id="UP000515679"/>
    </source>
</evidence>
<keyword evidence="11" id="KW-1185">Reference proteome</keyword>
<dbReference type="InterPro" id="IPR046953">
    <property type="entry name" value="Spore_GerAC-like_C"/>
</dbReference>
<reference evidence="10 11" key="1">
    <citation type="submission" date="2019-07" db="EMBL/GenBank/DDBJ databases">
        <authorList>
            <person name="Kim J.K."/>
            <person name="Cheong H.-M."/>
            <person name="Choi Y."/>
            <person name="Hwang K.J."/>
            <person name="Lee S."/>
            <person name="Choi C."/>
        </authorList>
    </citation>
    <scope>NUCLEOTIDE SEQUENCE [LARGE SCALE GENOMIC DNA]</scope>
    <source>
        <strain evidence="10 11">KS 22</strain>
    </source>
</reference>
<comment type="similarity">
    <text evidence="2">Belongs to the GerABKC lipoprotein family.</text>
</comment>
<keyword evidence="6" id="KW-0564">Palmitate</keyword>
<evidence type="ECO:0000256" key="4">
    <source>
        <dbReference type="ARBA" id="ARBA00022729"/>
    </source>
</evidence>
<dbReference type="Pfam" id="PF25198">
    <property type="entry name" value="Spore_GerAC_N"/>
    <property type="match status" value="1"/>
</dbReference>
<dbReference type="GO" id="GO:0009847">
    <property type="term" value="P:spore germination"/>
    <property type="evidence" value="ECO:0007669"/>
    <property type="project" value="InterPro"/>
</dbReference>
<dbReference type="AlphaFoldDB" id="A0A7G5C7I7"/>
<sequence length="375" mass="42020">MVATTLLLSTGCWDRKEVNDLAIVTFAGLDRKDDGEIELTLEIVMPKKGGKEKQQSKGSSPTLIWSASGLTAADAASKLQLKLPRAIYWGQLELLVIGEALSRGQFREQMDYLVRDNNIRLRVQPFVCRGVVREFLASSSPLEQTKADFLSGESAHAIRQPITLNRLVQNLGNKSEASILPYVDITQDGNESIPYVKGYAIFSHDRMAGVIKGESFFGMKWMLHQVKGDTETVKLEEPSTSLISLGVLSSRTRIVPGFEEGMPRIEVGIETELRVVQNTTRFAATDPKFIHGVEKAATDHIRHKVEKTIKQAQRMGSDIFGFGDAINRRHPRQWQRLQARWERIFPSLQVKVKVLVKVRNTGMNNLPAGEPREEV</sequence>
<evidence type="ECO:0000256" key="7">
    <source>
        <dbReference type="ARBA" id="ARBA00023288"/>
    </source>
</evidence>
<dbReference type="Proteomes" id="UP000515679">
    <property type="component" value="Chromosome"/>
</dbReference>
<name>A0A7G5C7I7_9BACL</name>
<evidence type="ECO:0000313" key="10">
    <source>
        <dbReference type="EMBL" id="QMV45171.1"/>
    </source>
</evidence>
<dbReference type="Pfam" id="PF05504">
    <property type="entry name" value="Spore_GerAC"/>
    <property type="match status" value="1"/>
</dbReference>
<feature type="domain" description="Spore germination GerAC-like C-terminal" evidence="8">
    <location>
        <begin position="197"/>
        <end position="362"/>
    </location>
</feature>
<dbReference type="NCBIfam" id="TIGR02887">
    <property type="entry name" value="spore_ger_x_C"/>
    <property type="match status" value="1"/>
</dbReference>
<evidence type="ECO:0000259" key="8">
    <source>
        <dbReference type="Pfam" id="PF05504"/>
    </source>
</evidence>
<evidence type="ECO:0000256" key="5">
    <source>
        <dbReference type="ARBA" id="ARBA00023136"/>
    </source>
</evidence>
<dbReference type="PANTHER" id="PTHR35789">
    <property type="entry name" value="SPORE GERMINATION PROTEIN B3"/>
    <property type="match status" value="1"/>
</dbReference>
<dbReference type="Gene3D" id="3.30.300.210">
    <property type="entry name" value="Nutrient germinant receptor protein C, domain 3"/>
    <property type="match status" value="1"/>
</dbReference>
<keyword evidence="4" id="KW-0732">Signal</keyword>
<keyword evidence="5" id="KW-0472">Membrane</keyword>
<evidence type="ECO:0000256" key="1">
    <source>
        <dbReference type="ARBA" id="ARBA00004635"/>
    </source>
</evidence>
<keyword evidence="3" id="KW-0309">Germination</keyword>
<evidence type="ECO:0000256" key="6">
    <source>
        <dbReference type="ARBA" id="ARBA00023139"/>
    </source>
</evidence>
<dbReference type="KEGG" id="cchl:FPL14_24770"/>
<protein>
    <submittedName>
        <fullName evidence="10">Ger(X)C family spore germination protein</fullName>
    </submittedName>
</protein>
<dbReference type="InterPro" id="IPR008844">
    <property type="entry name" value="Spore_GerAC-like"/>
</dbReference>
<gene>
    <name evidence="10" type="ORF">FPL14_24770</name>
</gene>
<evidence type="ECO:0000256" key="3">
    <source>
        <dbReference type="ARBA" id="ARBA00022544"/>
    </source>
</evidence>
<dbReference type="Gene3D" id="6.20.190.10">
    <property type="entry name" value="Nutrient germinant receptor protein C, domain 1"/>
    <property type="match status" value="1"/>
</dbReference>
<dbReference type="InterPro" id="IPR057336">
    <property type="entry name" value="GerAC_N"/>
</dbReference>